<evidence type="ECO:0000313" key="1">
    <source>
        <dbReference type="EMBL" id="PNX64385.1"/>
    </source>
</evidence>
<gene>
    <name evidence="1" type="ORF">L195_g062090</name>
</gene>
<proteinExistence type="predicted"/>
<sequence length="26" mass="3134">MEERRSYGIAEVKRFKSKSSSFLRIQ</sequence>
<protein>
    <submittedName>
        <fullName evidence="1">Uncharacterized protein</fullName>
    </submittedName>
</protein>
<name>A0A2K3KDJ8_TRIPR</name>
<dbReference type="AlphaFoldDB" id="A0A2K3KDJ8"/>
<dbReference type="Proteomes" id="UP000236291">
    <property type="component" value="Unassembled WGS sequence"/>
</dbReference>
<comment type="caution">
    <text evidence="1">The sequence shown here is derived from an EMBL/GenBank/DDBJ whole genome shotgun (WGS) entry which is preliminary data.</text>
</comment>
<dbReference type="EMBL" id="ASHM01165188">
    <property type="protein sequence ID" value="PNX64385.1"/>
    <property type="molecule type" value="Genomic_DNA"/>
</dbReference>
<reference evidence="1 2" key="1">
    <citation type="journal article" date="2014" name="Am. J. Bot.">
        <title>Genome assembly and annotation for red clover (Trifolium pratense; Fabaceae).</title>
        <authorList>
            <person name="Istvanek J."/>
            <person name="Jaros M."/>
            <person name="Krenek A."/>
            <person name="Repkova J."/>
        </authorList>
    </citation>
    <scope>NUCLEOTIDE SEQUENCE [LARGE SCALE GENOMIC DNA]</scope>
    <source>
        <strain evidence="2">cv. Tatra</strain>
        <tissue evidence="1">Young leaves</tissue>
    </source>
</reference>
<reference evidence="1 2" key="2">
    <citation type="journal article" date="2017" name="Front. Plant Sci.">
        <title>Gene Classification and Mining of Molecular Markers Useful in Red Clover (Trifolium pratense) Breeding.</title>
        <authorList>
            <person name="Istvanek J."/>
            <person name="Dluhosova J."/>
            <person name="Dluhos P."/>
            <person name="Patkova L."/>
            <person name="Nedelnik J."/>
            <person name="Repkova J."/>
        </authorList>
    </citation>
    <scope>NUCLEOTIDE SEQUENCE [LARGE SCALE GENOMIC DNA]</scope>
    <source>
        <strain evidence="2">cv. Tatra</strain>
        <tissue evidence="1">Young leaves</tissue>
    </source>
</reference>
<feature type="non-terminal residue" evidence="1">
    <location>
        <position position="26"/>
    </location>
</feature>
<evidence type="ECO:0000313" key="2">
    <source>
        <dbReference type="Proteomes" id="UP000236291"/>
    </source>
</evidence>
<organism evidence="1 2">
    <name type="scientific">Trifolium pratense</name>
    <name type="common">Red clover</name>
    <dbReference type="NCBI Taxonomy" id="57577"/>
    <lineage>
        <taxon>Eukaryota</taxon>
        <taxon>Viridiplantae</taxon>
        <taxon>Streptophyta</taxon>
        <taxon>Embryophyta</taxon>
        <taxon>Tracheophyta</taxon>
        <taxon>Spermatophyta</taxon>
        <taxon>Magnoliopsida</taxon>
        <taxon>eudicotyledons</taxon>
        <taxon>Gunneridae</taxon>
        <taxon>Pentapetalae</taxon>
        <taxon>rosids</taxon>
        <taxon>fabids</taxon>
        <taxon>Fabales</taxon>
        <taxon>Fabaceae</taxon>
        <taxon>Papilionoideae</taxon>
        <taxon>50 kb inversion clade</taxon>
        <taxon>NPAAA clade</taxon>
        <taxon>Hologalegina</taxon>
        <taxon>IRL clade</taxon>
        <taxon>Trifolieae</taxon>
        <taxon>Trifolium</taxon>
    </lineage>
</organism>
<accession>A0A2K3KDJ8</accession>